<keyword evidence="3 5" id="KW-1133">Transmembrane helix</keyword>
<gene>
    <name evidence="6" type="ORF">FIV34_01125</name>
</gene>
<keyword evidence="1" id="KW-1003">Cell membrane</keyword>
<reference evidence="6 7" key="1">
    <citation type="submission" date="2019-06" db="EMBL/GenBank/DDBJ databases">
        <title>A complete genome sequence for Luteibacter pinisoli MAH-14.</title>
        <authorList>
            <person name="Baltrus D.A."/>
        </authorList>
    </citation>
    <scope>NUCLEOTIDE SEQUENCE [LARGE SCALE GENOMIC DNA]</scope>
    <source>
        <strain evidence="6 7">MAH-14</strain>
    </source>
</reference>
<organism evidence="6 7">
    <name type="scientific">Luteibacter pinisoli</name>
    <dbReference type="NCBI Taxonomy" id="2589080"/>
    <lineage>
        <taxon>Bacteria</taxon>
        <taxon>Pseudomonadati</taxon>
        <taxon>Pseudomonadota</taxon>
        <taxon>Gammaproteobacteria</taxon>
        <taxon>Lysobacterales</taxon>
        <taxon>Rhodanobacteraceae</taxon>
        <taxon>Luteibacter</taxon>
    </lineage>
</organism>
<sequence length="70" mass="7648">MYGEFSLYGVYLPTLLAVMAAAYGVKSLVRFALGKTHFYAWVWHPALFNLAVYVLAVAGVLALLPEVARG</sequence>
<protein>
    <submittedName>
        <fullName evidence="6">DUF1656 domain-containing protein</fullName>
    </submittedName>
</protein>
<dbReference type="Pfam" id="PF07869">
    <property type="entry name" value="DUF1656"/>
    <property type="match status" value="1"/>
</dbReference>
<feature type="transmembrane region" description="Helical" evidence="5">
    <location>
        <begin position="6"/>
        <end position="25"/>
    </location>
</feature>
<dbReference type="OrthoDB" id="7021192at2"/>
<feature type="transmembrane region" description="Helical" evidence="5">
    <location>
        <begin position="46"/>
        <end position="64"/>
    </location>
</feature>
<dbReference type="KEGG" id="lpy:FIV34_01125"/>
<dbReference type="EMBL" id="CP041046">
    <property type="protein sequence ID" value="QDE41492.1"/>
    <property type="molecule type" value="Genomic_DNA"/>
</dbReference>
<evidence type="ECO:0000256" key="4">
    <source>
        <dbReference type="ARBA" id="ARBA00023136"/>
    </source>
</evidence>
<evidence type="ECO:0000313" key="6">
    <source>
        <dbReference type="EMBL" id="QDE41492.1"/>
    </source>
</evidence>
<evidence type="ECO:0000256" key="5">
    <source>
        <dbReference type="SAM" id="Phobius"/>
    </source>
</evidence>
<evidence type="ECO:0000313" key="7">
    <source>
        <dbReference type="Proteomes" id="UP000316093"/>
    </source>
</evidence>
<dbReference type="InterPro" id="IPR012451">
    <property type="entry name" value="DUF1656"/>
</dbReference>
<keyword evidence="7" id="KW-1185">Reference proteome</keyword>
<proteinExistence type="predicted"/>
<dbReference type="RefSeq" id="WP_139985563.1">
    <property type="nucleotide sequence ID" value="NZ_CP041046.1"/>
</dbReference>
<dbReference type="Proteomes" id="UP000316093">
    <property type="component" value="Chromosome"/>
</dbReference>
<name>A0A4Y5Z7L7_9GAMM</name>
<accession>A0A4Y5Z7L7</accession>
<evidence type="ECO:0000256" key="2">
    <source>
        <dbReference type="ARBA" id="ARBA00022692"/>
    </source>
</evidence>
<keyword evidence="4 5" id="KW-0472">Membrane</keyword>
<keyword evidence="2 5" id="KW-0812">Transmembrane</keyword>
<dbReference type="AlphaFoldDB" id="A0A4Y5Z7L7"/>
<evidence type="ECO:0000256" key="3">
    <source>
        <dbReference type="ARBA" id="ARBA00022989"/>
    </source>
</evidence>
<evidence type="ECO:0000256" key="1">
    <source>
        <dbReference type="ARBA" id="ARBA00022475"/>
    </source>
</evidence>